<evidence type="ECO:0000313" key="3">
    <source>
        <dbReference type="Proteomes" id="UP000053105"/>
    </source>
</evidence>
<proteinExistence type="predicted"/>
<dbReference type="AlphaFoldDB" id="A0A0N0BEH5"/>
<feature type="region of interest" description="Disordered" evidence="1">
    <location>
        <begin position="23"/>
        <end position="45"/>
    </location>
</feature>
<dbReference type="EMBL" id="KQ435827">
    <property type="protein sequence ID" value="KOX71918.1"/>
    <property type="molecule type" value="Genomic_DNA"/>
</dbReference>
<name>A0A0N0BEH5_9HYME</name>
<sequence>MYQNHTELSPSYLPFGPTAVRSTWSTGQSASGTVVPPPPPRRGKDRLLSEKDQLKACDTCSVPPIKGQWNIVTIWLESGSSVTSSSHFSFDILVLRKDDGQGEPHSPRINDEQRSKFDRYYEIATVIEANDEGLYSAILFVLLDGKLWTTSPEKKKTLENYFEILLWSRAICSMISVSFQAIKISKIFLHVPKSVSKCE</sequence>
<dbReference type="Proteomes" id="UP000053105">
    <property type="component" value="Unassembled WGS sequence"/>
</dbReference>
<evidence type="ECO:0000313" key="2">
    <source>
        <dbReference type="EMBL" id="KOX71918.1"/>
    </source>
</evidence>
<reference evidence="2 3" key="1">
    <citation type="submission" date="2015-07" db="EMBL/GenBank/DDBJ databases">
        <title>The genome of Melipona quadrifasciata.</title>
        <authorList>
            <person name="Pan H."/>
            <person name="Kapheim K."/>
        </authorList>
    </citation>
    <scope>NUCLEOTIDE SEQUENCE [LARGE SCALE GENOMIC DNA]</scope>
    <source>
        <strain evidence="2">0111107301</strain>
        <tissue evidence="2">Whole body</tissue>
    </source>
</reference>
<feature type="compositionally biased region" description="Polar residues" evidence="1">
    <location>
        <begin position="23"/>
        <end position="32"/>
    </location>
</feature>
<gene>
    <name evidence="2" type="ORF">WN51_03195</name>
</gene>
<keyword evidence="3" id="KW-1185">Reference proteome</keyword>
<evidence type="ECO:0000256" key="1">
    <source>
        <dbReference type="SAM" id="MobiDB-lite"/>
    </source>
</evidence>
<accession>A0A0N0BEH5</accession>
<protein>
    <submittedName>
        <fullName evidence="2">Uncharacterized protein</fullName>
    </submittedName>
</protein>
<organism evidence="2 3">
    <name type="scientific">Melipona quadrifasciata</name>
    <dbReference type="NCBI Taxonomy" id="166423"/>
    <lineage>
        <taxon>Eukaryota</taxon>
        <taxon>Metazoa</taxon>
        <taxon>Ecdysozoa</taxon>
        <taxon>Arthropoda</taxon>
        <taxon>Hexapoda</taxon>
        <taxon>Insecta</taxon>
        <taxon>Pterygota</taxon>
        <taxon>Neoptera</taxon>
        <taxon>Endopterygota</taxon>
        <taxon>Hymenoptera</taxon>
        <taxon>Apocrita</taxon>
        <taxon>Aculeata</taxon>
        <taxon>Apoidea</taxon>
        <taxon>Anthophila</taxon>
        <taxon>Apidae</taxon>
        <taxon>Melipona</taxon>
    </lineage>
</organism>